<keyword evidence="2" id="KW-1185">Reference proteome</keyword>
<dbReference type="EMBL" id="JBBPBN010000004">
    <property type="protein sequence ID" value="KAK9040776.1"/>
    <property type="molecule type" value="Genomic_DNA"/>
</dbReference>
<comment type="caution">
    <text evidence="1">The sequence shown here is derived from an EMBL/GenBank/DDBJ whole genome shotgun (WGS) entry which is preliminary data.</text>
</comment>
<reference evidence="1 2" key="1">
    <citation type="journal article" date="2024" name="G3 (Bethesda)">
        <title>Genome assembly of Hibiscus sabdariffa L. provides insights into metabolisms of medicinal natural products.</title>
        <authorList>
            <person name="Kim T."/>
        </authorList>
    </citation>
    <scope>NUCLEOTIDE SEQUENCE [LARGE SCALE GENOMIC DNA]</scope>
    <source>
        <strain evidence="1">TK-2024</strain>
        <tissue evidence="1">Old leaves</tissue>
    </source>
</reference>
<evidence type="ECO:0000313" key="1">
    <source>
        <dbReference type="EMBL" id="KAK9040776.1"/>
    </source>
</evidence>
<evidence type="ECO:0000313" key="2">
    <source>
        <dbReference type="Proteomes" id="UP001396334"/>
    </source>
</evidence>
<dbReference type="Proteomes" id="UP001396334">
    <property type="component" value="Unassembled WGS sequence"/>
</dbReference>
<protein>
    <submittedName>
        <fullName evidence="1">Uncharacterized protein</fullName>
    </submittedName>
</protein>
<proteinExistence type="predicted"/>
<name>A0ABR2TTV2_9ROSI</name>
<organism evidence="1 2">
    <name type="scientific">Hibiscus sabdariffa</name>
    <name type="common">roselle</name>
    <dbReference type="NCBI Taxonomy" id="183260"/>
    <lineage>
        <taxon>Eukaryota</taxon>
        <taxon>Viridiplantae</taxon>
        <taxon>Streptophyta</taxon>
        <taxon>Embryophyta</taxon>
        <taxon>Tracheophyta</taxon>
        <taxon>Spermatophyta</taxon>
        <taxon>Magnoliopsida</taxon>
        <taxon>eudicotyledons</taxon>
        <taxon>Gunneridae</taxon>
        <taxon>Pentapetalae</taxon>
        <taxon>rosids</taxon>
        <taxon>malvids</taxon>
        <taxon>Malvales</taxon>
        <taxon>Malvaceae</taxon>
        <taxon>Malvoideae</taxon>
        <taxon>Hibiscus</taxon>
    </lineage>
</organism>
<sequence>MRFVVAHGSAEIVSSLCRRIWYFRYSFYHSNVPPDFGMVASRGRSSIAEFVAVRLLSCHIPAARPSAVRWMFPPPGFLEVSVDMALNAAGDTVGFGARSWCLALAGSRFADAVLLGLCWLRDMQFRRLGVPIRYLSDRV</sequence>
<gene>
    <name evidence="1" type="ORF">V6N11_015916</name>
</gene>
<accession>A0ABR2TTV2</accession>